<dbReference type="PANTHER" id="PTHR10155:SF16">
    <property type="entry name" value="SUPPRESSOR OF CYTOKINE SIGNALING 2"/>
    <property type="match status" value="1"/>
</dbReference>
<keyword evidence="3" id="KW-0833">Ubl conjugation pathway</keyword>
<accession>A0AAV2PLI8</accession>
<dbReference type="Pfam" id="PF00017">
    <property type="entry name" value="SH2"/>
    <property type="match status" value="1"/>
</dbReference>
<dbReference type="SUPFAM" id="SSF158235">
    <property type="entry name" value="SOCS box-like"/>
    <property type="match status" value="1"/>
</dbReference>
<dbReference type="AlphaFoldDB" id="A0AAV2PLI8"/>
<feature type="domain" description="SOCS box" evidence="7">
    <location>
        <begin position="336"/>
        <end position="384"/>
    </location>
</feature>
<evidence type="ECO:0000256" key="4">
    <source>
        <dbReference type="ARBA" id="ARBA00022999"/>
    </source>
</evidence>
<name>A0AAV2PLI8_MEGNR</name>
<dbReference type="Gene3D" id="3.30.505.10">
    <property type="entry name" value="SH2 domain"/>
    <property type="match status" value="1"/>
</dbReference>
<gene>
    <name evidence="8" type="ORF">MNOR_LOCUS1046</name>
</gene>
<dbReference type="InterPro" id="IPR036860">
    <property type="entry name" value="SH2_dom_sf"/>
</dbReference>
<evidence type="ECO:0000313" key="8">
    <source>
        <dbReference type="EMBL" id="CAL4060118.1"/>
    </source>
</evidence>
<dbReference type="InterPro" id="IPR036036">
    <property type="entry name" value="SOCS_box-like_dom_sf"/>
</dbReference>
<evidence type="ECO:0000259" key="7">
    <source>
        <dbReference type="PROSITE" id="PS50225"/>
    </source>
</evidence>
<dbReference type="PROSITE" id="PS50225">
    <property type="entry name" value="SOCS"/>
    <property type="match status" value="1"/>
</dbReference>
<dbReference type="InterPro" id="IPR000980">
    <property type="entry name" value="SH2"/>
</dbReference>
<keyword evidence="4 5" id="KW-0727">SH2 domain</keyword>
<protein>
    <recommendedName>
        <fullName evidence="10">Cytokine-inducible SH2-containing protein</fullName>
    </recommendedName>
</protein>
<organism evidence="8 9">
    <name type="scientific">Meganyctiphanes norvegica</name>
    <name type="common">Northern krill</name>
    <name type="synonym">Thysanopoda norvegica</name>
    <dbReference type="NCBI Taxonomy" id="48144"/>
    <lineage>
        <taxon>Eukaryota</taxon>
        <taxon>Metazoa</taxon>
        <taxon>Ecdysozoa</taxon>
        <taxon>Arthropoda</taxon>
        <taxon>Crustacea</taxon>
        <taxon>Multicrustacea</taxon>
        <taxon>Malacostraca</taxon>
        <taxon>Eumalacostraca</taxon>
        <taxon>Eucarida</taxon>
        <taxon>Euphausiacea</taxon>
        <taxon>Euphausiidae</taxon>
        <taxon>Meganyctiphanes</taxon>
    </lineage>
</organism>
<keyword evidence="9" id="KW-1185">Reference proteome</keyword>
<dbReference type="InterPro" id="IPR001496">
    <property type="entry name" value="SOCS_box"/>
</dbReference>
<dbReference type="GO" id="GO:0009968">
    <property type="term" value="P:negative regulation of signal transduction"/>
    <property type="evidence" value="ECO:0007669"/>
    <property type="project" value="UniProtKB-KW"/>
</dbReference>
<evidence type="ECO:0000256" key="2">
    <source>
        <dbReference type="ARBA" id="ARBA00022700"/>
    </source>
</evidence>
<dbReference type="SMART" id="SM00969">
    <property type="entry name" value="SOCS_box"/>
    <property type="match status" value="1"/>
</dbReference>
<evidence type="ECO:0000313" key="9">
    <source>
        <dbReference type="Proteomes" id="UP001497623"/>
    </source>
</evidence>
<evidence type="ECO:0008006" key="10">
    <source>
        <dbReference type="Google" id="ProtNLM"/>
    </source>
</evidence>
<keyword evidence="1" id="KW-0341">Growth regulation</keyword>
<keyword evidence="2" id="KW-0734">Signal transduction inhibitor</keyword>
<dbReference type="SMART" id="SM00253">
    <property type="entry name" value="SOCS"/>
    <property type="match status" value="1"/>
</dbReference>
<evidence type="ECO:0000256" key="3">
    <source>
        <dbReference type="ARBA" id="ARBA00022786"/>
    </source>
</evidence>
<dbReference type="SMART" id="SM00252">
    <property type="entry name" value="SH2"/>
    <property type="match status" value="1"/>
</dbReference>
<dbReference type="GO" id="GO:0035556">
    <property type="term" value="P:intracellular signal transduction"/>
    <property type="evidence" value="ECO:0007669"/>
    <property type="project" value="InterPro"/>
</dbReference>
<comment type="caution">
    <text evidence="8">The sequence shown here is derived from an EMBL/GenBank/DDBJ whole genome shotgun (WGS) entry which is preliminary data.</text>
</comment>
<dbReference type="PANTHER" id="PTHR10155">
    <property type="entry name" value="PHOSPHATIDYLINOSITOL 3-KINASE REGULATORY SUBUNIT"/>
    <property type="match status" value="1"/>
</dbReference>
<feature type="domain" description="SH2" evidence="6">
    <location>
        <begin position="234"/>
        <end position="341"/>
    </location>
</feature>
<proteinExistence type="predicted"/>
<evidence type="ECO:0000256" key="5">
    <source>
        <dbReference type="PROSITE-ProRule" id="PRU00191"/>
    </source>
</evidence>
<dbReference type="SUPFAM" id="SSF55550">
    <property type="entry name" value="SH2 domain"/>
    <property type="match status" value="1"/>
</dbReference>
<dbReference type="GO" id="GO:0005942">
    <property type="term" value="C:phosphatidylinositol 3-kinase complex"/>
    <property type="evidence" value="ECO:0007669"/>
    <property type="project" value="TreeGrafter"/>
</dbReference>
<reference evidence="8 9" key="1">
    <citation type="submission" date="2024-05" db="EMBL/GenBank/DDBJ databases">
        <authorList>
            <person name="Wallberg A."/>
        </authorList>
    </citation>
    <scope>NUCLEOTIDE SEQUENCE [LARGE SCALE GENOMIC DNA]</scope>
</reference>
<dbReference type="PROSITE" id="PS50001">
    <property type="entry name" value="SH2"/>
    <property type="match status" value="1"/>
</dbReference>
<dbReference type="GO" id="GO:0046854">
    <property type="term" value="P:phosphatidylinositol phosphate biosynthetic process"/>
    <property type="evidence" value="ECO:0007669"/>
    <property type="project" value="TreeGrafter"/>
</dbReference>
<dbReference type="Proteomes" id="UP001497623">
    <property type="component" value="Unassembled WGS sequence"/>
</dbReference>
<dbReference type="EMBL" id="CAXKWB010000263">
    <property type="protein sequence ID" value="CAL4060118.1"/>
    <property type="molecule type" value="Genomic_DNA"/>
</dbReference>
<evidence type="ECO:0000259" key="6">
    <source>
        <dbReference type="PROSITE" id="PS50001"/>
    </source>
</evidence>
<sequence>MLVCPSCHTGVAMPFVMPSTPQAALMTTCPWSQKTLPRPPQPPYICGNIFHTSVESSSSALVPVPGVPCHVLYCLSCAQACTHLYPGLQHQQQQQALHHTTTTCTHQYPTHMRCLAQHTGVTCPKTVSCSHENRPSLHKSGGVCTEGSGEGSGDRRRSITPEAVVSLPPNTPVVSGCSLLQPPSLFRPDSVTDISLKFSSVKENTLNNLNNMWTEAKDRQCLAVCQSQLEESGWYYGPLSWQKAAEMLKDTAVGTFLVRDSASPNCRYSLSVQTANGPTSVRIHYSKGKFRLDCAGHSTRTSPDSSSVVQLMETYVNEYSKLVWVDHEGKAFSPINIRKPLRRGVPSLQHLCRLAVNSSPNNTSTDASCLPQALKSFLSNYPNTC</sequence>
<evidence type="ECO:0000256" key="1">
    <source>
        <dbReference type="ARBA" id="ARBA00022604"/>
    </source>
</evidence>
<dbReference type="GO" id="GO:0046935">
    <property type="term" value="F:1-phosphatidylinositol-3-kinase regulator activity"/>
    <property type="evidence" value="ECO:0007669"/>
    <property type="project" value="TreeGrafter"/>
</dbReference>